<feature type="active site" description="Proton acceptor" evidence="16">
    <location>
        <position position="105"/>
    </location>
</feature>
<dbReference type="AlphaFoldDB" id="A0A448GVS0"/>
<dbReference type="Proteomes" id="UP000274100">
    <property type="component" value="Chromosome"/>
</dbReference>
<evidence type="ECO:0000256" key="12">
    <source>
        <dbReference type="ARBA" id="ARBA00022958"/>
    </source>
</evidence>
<feature type="binding site" evidence="16">
    <location>
        <position position="127"/>
    </location>
    <ligand>
        <name>ATP</name>
        <dbReference type="ChEBI" id="CHEBI:30616"/>
    </ligand>
</feature>
<dbReference type="SUPFAM" id="SSF53067">
    <property type="entry name" value="Actin-like ATPase domain"/>
    <property type="match status" value="2"/>
</dbReference>
<dbReference type="NCBIfam" id="NF009858">
    <property type="entry name" value="PRK13322.1-3"/>
    <property type="match status" value="1"/>
</dbReference>
<dbReference type="PANTHER" id="PTHR34265:SF1">
    <property type="entry name" value="TYPE III PANTOTHENATE KINASE"/>
    <property type="match status" value="1"/>
</dbReference>
<keyword evidence="13 16" id="KW-0173">Coenzyme A biosynthesis</keyword>
<evidence type="ECO:0000256" key="11">
    <source>
        <dbReference type="ARBA" id="ARBA00022840"/>
    </source>
</evidence>
<comment type="similarity">
    <text evidence="14 16">Belongs to the type III pantothenate kinase family.</text>
</comment>
<evidence type="ECO:0000313" key="18">
    <source>
        <dbReference type="Proteomes" id="UP000274100"/>
    </source>
</evidence>
<keyword evidence="11 16" id="KW-0067">ATP-binding</keyword>
<comment type="function">
    <text evidence="16">Catalyzes the phosphorylation of pantothenate (Pan), the first step in CoA biosynthesis.</text>
</comment>
<feature type="binding site" evidence="16">
    <location>
        <begin position="103"/>
        <end position="106"/>
    </location>
    <ligand>
        <name>substrate</name>
    </ligand>
</feature>
<dbReference type="GO" id="GO:0005524">
    <property type="term" value="F:ATP binding"/>
    <property type="evidence" value="ECO:0007669"/>
    <property type="project" value="UniProtKB-UniRule"/>
</dbReference>
<evidence type="ECO:0000256" key="5">
    <source>
        <dbReference type="ARBA" id="ARBA00011738"/>
    </source>
</evidence>
<dbReference type="EMBL" id="LR134343">
    <property type="protein sequence ID" value="VEG12882.1"/>
    <property type="molecule type" value="Genomic_DNA"/>
</dbReference>
<evidence type="ECO:0000256" key="3">
    <source>
        <dbReference type="ARBA" id="ARBA00004496"/>
    </source>
</evidence>
<name>A0A448GVS0_9GAMM</name>
<gene>
    <name evidence="16 17" type="primary">coaX</name>
    <name evidence="17" type="ORF">NCTC10297_00832</name>
</gene>
<evidence type="ECO:0000256" key="8">
    <source>
        <dbReference type="ARBA" id="ARBA00022679"/>
    </source>
</evidence>
<dbReference type="RefSeq" id="WP_126330267.1">
    <property type="nucleotide sequence ID" value="NZ_LR134343.1"/>
</dbReference>
<comment type="subcellular location">
    <subcellularLocation>
        <location evidence="3 16">Cytoplasm</location>
    </subcellularLocation>
</comment>
<dbReference type="Pfam" id="PF03309">
    <property type="entry name" value="Pan_kinase"/>
    <property type="match status" value="1"/>
</dbReference>
<feature type="binding site" evidence="16">
    <location>
        <begin position="9"/>
        <end position="16"/>
    </location>
    <ligand>
        <name>ATP</name>
        <dbReference type="ChEBI" id="CHEBI:30616"/>
    </ligand>
</feature>
<evidence type="ECO:0000256" key="15">
    <source>
        <dbReference type="ARBA" id="ARBA00040883"/>
    </source>
</evidence>
<comment type="catalytic activity">
    <reaction evidence="1 16">
        <text>(R)-pantothenate + ATP = (R)-4'-phosphopantothenate + ADP + H(+)</text>
        <dbReference type="Rhea" id="RHEA:16373"/>
        <dbReference type="ChEBI" id="CHEBI:10986"/>
        <dbReference type="ChEBI" id="CHEBI:15378"/>
        <dbReference type="ChEBI" id="CHEBI:29032"/>
        <dbReference type="ChEBI" id="CHEBI:30616"/>
        <dbReference type="ChEBI" id="CHEBI:456216"/>
        <dbReference type="EC" id="2.7.1.33"/>
    </reaction>
</comment>
<dbReference type="PANTHER" id="PTHR34265">
    <property type="entry name" value="TYPE III PANTOTHENATE KINASE"/>
    <property type="match status" value="1"/>
</dbReference>
<evidence type="ECO:0000256" key="16">
    <source>
        <dbReference type="HAMAP-Rule" id="MF_01274"/>
    </source>
</evidence>
<dbReference type="CDD" id="cd24015">
    <property type="entry name" value="ASKHA_NBD_PanK-III"/>
    <property type="match status" value="1"/>
</dbReference>
<proteinExistence type="inferred from homology"/>
<sequence length="251" mass="27673">MKQGVLWLDLGNTRLKYWLIEHDKIILSDAKEHLKAPNELLLGLLGSFAQFDPAFIGISSVLGERINETLANTLTEFGRAFEFAKVNDNHPMLKSHYHPKQLGVDRWLQMLGVVDANKQQCVIGCGTALTIDVIDKGVHLGGYILPNVYMQRHALYAGTQQIGVKKGRFDELSLGLSTDDAVNHGVLFGVVSAVKNIQQQYPDYEVILTGGGANMLSVHLDGVQTDAELLLKGLQRYFCGKSKLSSHTENA</sequence>
<evidence type="ECO:0000256" key="9">
    <source>
        <dbReference type="ARBA" id="ARBA00022741"/>
    </source>
</evidence>
<keyword evidence="8 16" id="KW-0808">Transferase</keyword>
<comment type="subunit">
    <text evidence="5 16">Homodimer.</text>
</comment>
<keyword evidence="12 16" id="KW-0630">Potassium</keyword>
<dbReference type="KEGG" id="mcun:NCTC10297_00832"/>
<organism evidence="17 18">
    <name type="scientific">Moraxella cuniculi</name>
    <dbReference type="NCBI Taxonomy" id="34061"/>
    <lineage>
        <taxon>Bacteria</taxon>
        <taxon>Pseudomonadati</taxon>
        <taxon>Pseudomonadota</taxon>
        <taxon>Gammaproteobacteria</taxon>
        <taxon>Moraxellales</taxon>
        <taxon>Moraxellaceae</taxon>
        <taxon>Moraxella</taxon>
    </lineage>
</organism>
<evidence type="ECO:0000256" key="14">
    <source>
        <dbReference type="ARBA" id="ARBA00038036"/>
    </source>
</evidence>
<keyword evidence="10 16" id="KW-0418">Kinase</keyword>
<protein>
    <recommendedName>
        <fullName evidence="15 16">Type III pantothenate kinase</fullName>
        <ecNumber evidence="6 16">2.7.1.33</ecNumber>
    </recommendedName>
    <alternativeName>
        <fullName evidence="16">PanK-III</fullName>
    </alternativeName>
    <alternativeName>
        <fullName evidence="16">Pantothenic acid kinase</fullName>
    </alternativeName>
</protein>
<evidence type="ECO:0000256" key="13">
    <source>
        <dbReference type="ARBA" id="ARBA00022993"/>
    </source>
</evidence>
<accession>A0A448GVS0</accession>
<dbReference type="GO" id="GO:0015937">
    <property type="term" value="P:coenzyme A biosynthetic process"/>
    <property type="evidence" value="ECO:0007669"/>
    <property type="project" value="UniProtKB-UniRule"/>
</dbReference>
<reference evidence="17 18" key="1">
    <citation type="submission" date="2018-12" db="EMBL/GenBank/DDBJ databases">
        <authorList>
            <consortium name="Pathogen Informatics"/>
        </authorList>
    </citation>
    <scope>NUCLEOTIDE SEQUENCE [LARGE SCALE GENOMIC DNA]</scope>
    <source>
        <strain evidence="17 18">NCTC10297</strain>
    </source>
</reference>
<evidence type="ECO:0000256" key="10">
    <source>
        <dbReference type="ARBA" id="ARBA00022777"/>
    </source>
</evidence>
<evidence type="ECO:0000256" key="4">
    <source>
        <dbReference type="ARBA" id="ARBA00005225"/>
    </source>
</evidence>
<comment type="cofactor">
    <cofactor evidence="16">
        <name>NH4(+)</name>
        <dbReference type="ChEBI" id="CHEBI:28938"/>
    </cofactor>
    <cofactor evidence="16">
        <name>K(+)</name>
        <dbReference type="ChEBI" id="CHEBI:29103"/>
    </cofactor>
    <text evidence="16">A monovalent cation. Ammonium or potassium.</text>
</comment>
<keyword evidence="9 16" id="KW-0547">Nucleotide-binding</keyword>
<dbReference type="InterPro" id="IPR004619">
    <property type="entry name" value="Type_III_PanK"/>
</dbReference>
<comment type="caution">
    <text evidence="16">Lacks conserved residue(s) required for the propagation of feature annotation.</text>
</comment>
<dbReference type="GO" id="GO:0005737">
    <property type="term" value="C:cytoplasm"/>
    <property type="evidence" value="ECO:0007669"/>
    <property type="project" value="UniProtKB-SubCell"/>
</dbReference>
<comment type="cofactor">
    <cofactor evidence="2">
        <name>K(+)</name>
        <dbReference type="ChEBI" id="CHEBI:29103"/>
    </cofactor>
</comment>
<keyword evidence="7 16" id="KW-0963">Cytoplasm</keyword>
<dbReference type="GO" id="GO:0004594">
    <property type="term" value="F:pantothenate kinase activity"/>
    <property type="evidence" value="ECO:0007669"/>
    <property type="project" value="UniProtKB-UniRule"/>
</dbReference>
<dbReference type="InterPro" id="IPR043129">
    <property type="entry name" value="ATPase_NBD"/>
</dbReference>
<evidence type="ECO:0000256" key="6">
    <source>
        <dbReference type="ARBA" id="ARBA00012102"/>
    </source>
</evidence>
<dbReference type="NCBIfam" id="TIGR00671">
    <property type="entry name" value="baf"/>
    <property type="match status" value="1"/>
</dbReference>
<dbReference type="Gene3D" id="3.30.420.40">
    <property type="match status" value="2"/>
</dbReference>
<dbReference type="EC" id="2.7.1.33" evidence="6 16"/>
<dbReference type="OrthoDB" id="9781305at2"/>
<evidence type="ECO:0000256" key="2">
    <source>
        <dbReference type="ARBA" id="ARBA00001958"/>
    </source>
</evidence>
<dbReference type="UniPathway" id="UPA00241">
    <property type="reaction ID" value="UER00352"/>
</dbReference>
<evidence type="ECO:0000256" key="1">
    <source>
        <dbReference type="ARBA" id="ARBA00001206"/>
    </source>
</evidence>
<feature type="binding site" evidence="16">
    <location>
        <position position="178"/>
    </location>
    <ligand>
        <name>substrate</name>
    </ligand>
</feature>
<dbReference type="HAMAP" id="MF_01274">
    <property type="entry name" value="Pantothen_kinase_3"/>
    <property type="match status" value="1"/>
</dbReference>
<evidence type="ECO:0000256" key="7">
    <source>
        <dbReference type="ARBA" id="ARBA00022490"/>
    </source>
</evidence>
<evidence type="ECO:0000313" key="17">
    <source>
        <dbReference type="EMBL" id="VEG12882.1"/>
    </source>
</evidence>
<comment type="pathway">
    <text evidence="4 16">Cofactor biosynthesis; coenzyme A biosynthesis; CoA from (R)-pantothenate: step 1/5.</text>
</comment>